<gene>
    <name evidence="3" type="ORF">Mal64_11680</name>
</gene>
<protein>
    <recommendedName>
        <fullName evidence="2">DUF2062 domain-containing protein</fullName>
    </recommendedName>
</protein>
<evidence type="ECO:0000256" key="1">
    <source>
        <dbReference type="SAM" id="Phobius"/>
    </source>
</evidence>
<keyword evidence="1" id="KW-0472">Membrane</keyword>
<evidence type="ECO:0000313" key="4">
    <source>
        <dbReference type="Proteomes" id="UP000315440"/>
    </source>
</evidence>
<evidence type="ECO:0000259" key="2">
    <source>
        <dbReference type="Pfam" id="PF09835"/>
    </source>
</evidence>
<sequence length="171" mass="18259">MTSLLLRPLRGLVSVLAGNESDRQIAAGAALGVVLGLVPKDNLIAVALGVLLCSLRVNRTAGLGAAALLALACPWVDPLAHKLGLKLLAFPGMQDWYAWLYEAPLGAWLGFNNTVVLGSLMIGLYVAYPVYLITRTLTAKVRPTATRWILRFKIARLLLGADVTTRLGALT</sequence>
<dbReference type="InterPro" id="IPR018639">
    <property type="entry name" value="DUF2062"/>
</dbReference>
<dbReference type="EMBL" id="SJPQ01000001">
    <property type="protein sequence ID" value="TWT90771.1"/>
    <property type="molecule type" value="Genomic_DNA"/>
</dbReference>
<evidence type="ECO:0000313" key="3">
    <source>
        <dbReference type="EMBL" id="TWT90771.1"/>
    </source>
</evidence>
<keyword evidence="1" id="KW-0812">Transmembrane</keyword>
<reference evidence="3 4" key="1">
    <citation type="submission" date="2019-02" db="EMBL/GenBank/DDBJ databases">
        <title>Deep-cultivation of Planctomycetes and their phenomic and genomic characterization uncovers novel biology.</title>
        <authorList>
            <person name="Wiegand S."/>
            <person name="Jogler M."/>
            <person name="Boedeker C."/>
            <person name="Pinto D."/>
            <person name="Vollmers J."/>
            <person name="Rivas-Marin E."/>
            <person name="Kohn T."/>
            <person name="Peeters S.H."/>
            <person name="Heuer A."/>
            <person name="Rast P."/>
            <person name="Oberbeckmann S."/>
            <person name="Bunk B."/>
            <person name="Jeske O."/>
            <person name="Meyerdierks A."/>
            <person name="Storesund J.E."/>
            <person name="Kallscheuer N."/>
            <person name="Luecker S."/>
            <person name="Lage O.M."/>
            <person name="Pohl T."/>
            <person name="Merkel B.J."/>
            <person name="Hornburger P."/>
            <person name="Mueller R.-W."/>
            <person name="Bruemmer F."/>
            <person name="Labrenz M."/>
            <person name="Spormann A.M."/>
            <person name="Op Den Camp H."/>
            <person name="Overmann J."/>
            <person name="Amann R."/>
            <person name="Jetten M.S.M."/>
            <person name="Mascher T."/>
            <person name="Medema M.H."/>
            <person name="Devos D.P."/>
            <person name="Kaster A.-K."/>
            <person name="Ovreas L."/>
            <person name="Rohde M."/>
            <person name="Galperin M.Y."/>
            <person name="Jogler C."/>
        </authorList>
    </citation>
    <scope>NUCLEOTIDE SEQUENCE [LARGE SCALE GENOMIC DNA]</scope>
    <source>
        <strain evidence="3 4">Mal64</strain>
    </source>
</reference>
<keyword evidence="4" id="KW-1185">Reference proteome</keyword>
<dbReference type="Proteomes" id="UP000315440">
    <property type="component" value="Unassembled WGS sequence"/>
</dbReference>
<dbReference type="InterPro" id="IPR019935">
    <property type="entry name" value="CHP03546"/>
</dbReference>
<feature type="domain" description="DUF2062" evidence="2">
    <location>
        <begin position="20"/>
        <end position="141"/>
    </location>
</feature>
<dbReference type="AlphaFoldDB" id="A0A5C5ZV20"/>
<comment type="caution">
    <text evidence="3">The sequence shown here is derived from an EMBL/GenBank/DDBJ whole genome shotgun (WGS) entry which is preliminary data.</text>
</comment>
<name>A0A5C5ZV20_9BACT</name>
<dbReference type="Pfam" id="PF09835">
    <property type="entry name" value="DUF2062"/>
    <property type="match status" value="1"/>
</dbReference>
<feature type="transmembrane region" description="Helical" evidence="1">
    <location>
        <begin position="114"/>
        <end position="133"/>
    </location>
</feature>
<proteinExistence type="predicted"/>
<keyword evidence="1" id="KW-1133">Transmembrane helix</keyword>
<dbReference type="NCBIfam" id="TIGR03546">
    <property type="entry name" value="TIGR03546 family protein"/>
    <property type="match status" value="1"/>
</dbReference>
<accession>A0A5C5ZV20</accession>
<organism evidence="3 4">
    <name type="scientific">Pseudobythopirellula maris</name>
    <dbReference type="NCBI Taxonomy" id="2527991"/>
    <lineage>
        <taxon>Bacteria</taxon>
        <taxon>Pseudomonadati</taxon>
        <taxon>Planctomycetota</taxon>
        <taxon>Planctomycetia</taxon>
        <taxon>Pirellulales</taxon>
        <taxon>Lacipirellulaceae</taxon>
        <taxon>Pseudobythopirellula</taxon>
    </lineage>
</organism>